<feature type="compositionally biased region" description="Polar residues" evidence="1">
    <location>
        <begin position="1"/>
        <end position="21"/>
    </location>
</feature>
<organism evidence="2 3">
    <name type="scientific">Psittacicella hinzii</name>
    <dbReference type="NCBI Taxonomy" id="2028575"/>
    <lineage>
        <taxon>Bacteria</taxon>
        <taxon>Pseudomonadati</taxon>
        <taxon>Pseudomonadota</taxon>
        <taxon>Gammaproteobacteria</taxon>
        <taxon>Pasteurellales</taxon>
        <taxon>Psittacicellaceae</taxon>
        <taxon>Psittacicella</taxon>
    </lineage>
</organism>
<evidence type="ECO:0000313" key="3">
    <source>
        <dbReference type="Proteomes" id="UP000265916"/>
    </source>
</evidence>
<gene>
    <name evidence="2" type="ORF">CKF58_07480</name>
</gene>
<dbReference type="RefSeq" id="WP_119532541.1">
    <property type="nucleotide sequence ID" value="NZ_JBHSSP010000020.1"/>
</dbReference>
<protein>
    <submittedName>
        <fullName evidence="2">Uncharacterized protein</fullName>
    </submittedName>
</protein>
<accession>A0A3A1YCG4</accession>
<dbReference type="AlphaFoldDB" id="A0A3A1YCG4"/>
<comment type="caution">
    <text evidence="2">The sequence shown here is derived from an EMBL/GenBank/DDBJ whole genome shotgun (WGS) entry which is preliminary data.</text>
</comment>
<name>A0A3A1YCG4_9GAMM</name>
<evidence type="ECO:0000256" key="1">
    <source>
        <dbReference type="SAM" id="MobiDB-lite"/>
    </source>
</evidence>
<proteinExistence type="predicted"/>
<reference evidence="2 3" key="1">
    <citation type="submission" date="2017-08" db="EMBL/GenBank/DDBJ databases">
        <title>Reclassification of Bisgaard taxon 37 and 44.</title>
        <authorList>
            <person name="Christensen H."/>
        </authorList>
    </citation>
    <scope>NUCLEOTIDE SEQUENCE [LARGE SCALE GENOMIC DNA]</scope>
    <source>
        <strain evidence="2 3">111</strain>
    </source>
</reference>
<dbReference type="Proteomes" id="UP000265916">
    <property type="component" value="Unassembled WGS sequence"/>
</dbReference>
<feature type="region of interest" description="Disordered" evidence="1">
    <location>
        <begin position="1"/>
        <end position="26"/>
    </location>
</feature>
<dbReference type="EMBL" id="NRJG01000164">
    <property type="protein sequence ID" value="RIY34909.1"/>
    <property type="molecule type" value="Genomic_DNA"/>
</dbReference>
<evidence type="ECO:0000313" key="2">
    <source>
        <dbReference type="EMBL" id="RIY34909.1"/>
    </source>
</evidence>
<sequence>MSSIDPQSNFQRKSTTGVDTTKNSKDLDDLFGQMGKELNFALADNGKVQKAATTNNKDSALQVEAINKHELIHASALTEHESKLDHQPTGDIAAPPEYTQEDYAQFAAVNNQYELADLGNVEVDTSSIEAYLQEPSAQASLEHEIASANANHLSANLITDTQPSTLPPAFTGAKLISFSGDSDNLAINQNPINTAVDADIKFLAITSSEKIRDVNLLGAYNNQQEFKLQVSEYLQNLANTNQFWDYAFSEAMYYKHLDQKLAYTQTNYIAPAVVKEQAITQMLALPTVQIIDSLKLELPLLKYLYTLNLAIVEQNQQAKLYIELGEQGEVRDIFMRDYAQSLLSSLSEAGYEWLDHCEQAEVFNLRELFADTIDKVIQELITTQQENIQHL</sequence>
<keyword evidence="3" id="KW-1185">Reference proteome</keyword>